<dbReference type="GO" id="GO:0016616">
    <property type="term" value="F:oxidoreductase activity, acting on the CH-OH group of donors, NAD or NADP as acceptor"/>
    <property type="evidence" value="ECO:0007669"/>
    <property type="project" value="InterPro"/>
</dbReference>
<dbReference type="InterPro" id="IPR050425">
    <property type="entry name" value="NAD(P)_dehydrat-like"/>
</dbReference>
<reference evidence="3 4" key="1">
    <citation type="submission" date="2014-04" db="EMBL/GenBank/DDBJ databases">
        <title>Genome evolution of avian class.</title>
        <authorList>
            <person name="Zhang G."/>
            <person name="Li C."/>
        </authorList>
    </citation>
    <scope>NUCLEOTIDE SEQUENCE [LARGE SCALE GENOMIC DNA]</scope>
    <source>
        <strain evidence="3">BGI_N307</strain>
    </source>
</reference>
<dbReference type="InterPro" id="IPR036291">
    <property type="entry name" value="NAD(P)-bd_dom_sf"/>
</dbReference>
<dbReference type="Proteomes" id="UP000053875">
    <property type="component" value="Unassembled WGS sequence"/>
</dbReference>
<dbReference type="SUPFAM" id="SSF51735">
    <property type="entry name" value="NAD(P)-binding Rossmann-fold domains"/>
    <property type="match status" value="1"/>
</dbReference>
<feature type="non-terminal residue" evidence="3">
    <location>
        <position position="1"/>
    </location>
</feature>
<dbReference type="PANTHER" id="PTHR10366:SF832">
    <property type="entry name" value="3-BETA HYDROXYSTEROID DEHYDROGENASE_ISOMERASE DOMAIN-CONTAINING PROTEIN"/>
    <property type="match status" value="1"/>
</dbReference>
<dbReference type="Pfam" id="PF01073">
    <property type="entry name" value="3Beta_HSD"/>
    <property type="match status" value="1"/>
</dbReference>
<evidence type="ECO:0000259" key="2">
    <source>
        <dbReference type="Pfam" id="PF01073"/>
    </source>
</evidence>
<dbReference type="InterPro" id="IPR002225">
    <property type="entry name" value="3Beta_OHSteriod_DH/Estase"/>
</dbReference>
<feature type="domain" description="3-beta hydroxysteroid dehydrogenase/isomerase" evidence="2">
    <location>
        <begin position="1"/>
        <end position="173"/>
    </location>
</feature>
<keyword evidence="4" id="KW-1185">Reference proteome</keyword>
<evidence type="ECO:0000313" key="3">
    <source>
        <dbReference type="EMBL" id="KFV63122.1"/>
    </source>
</evidence>
<evidence type="ECO:0000313" key="4">
    <source>
        <dbReference type="Proteomes" id="UP000053875"/>
    </source>
</evidence>
<organism evidence="3 4">
    <name type="scientific">Dryobates pubescens</name>
    <name type="common">Downy woodpecker</name>
    <name type="synonym">Picoides pubescens</name>
    <dbReference type="NCBI Taxonomy" id="118200"/>
    <lineage>
        <taxon>Eukaryota</taxon>
        <taxon>Metazoa</taxon>
        <taxon>Chordata</taxon>
        <taxon>Craniata</taxon>
        <taxon>Vertebrata</taxon>
        <taxon>Euteleostomi</taxon>
        <taxon>Archelosauria</taxon>
        <taxon>Archosauria</taxon>
        <taxon>Dinosauria</taxon>
        <taxon>Saurischia</taxon>
        <taxon>Theropoda</taxon>
        <taxon>Coelurosauria</taxon>
        <taxon>Aves</taxon>
        <taxon>Neognathae</taxon>
        <taxon>Neoaves</taxon>
        <taxon>Telluraves</taxon>
        <taxon>Coraciimorphae</taxon>
        <taxon>Piciformes</taxon>
        <taxon>Picidae</taxon>
        <taxon>Dryobates</taxon>
    </lineage>
</organism>
<dbReference type="EMBL" id="KL215081">
    <property type="protein sequence ID" value="KFV63122.1"/>
    <property type="molecule type" value="Genomic_DNA"/>
</dbReference>
<name>A0A093G8F5_DRYPU</name>
<gene>
    <name evidence="3" type="ORF">N307_01809</name>
</gene>
<feature type="non-terminal residue" evidence="3">
    <location>
        <position position="245"/>
    </location>
</feature>
<accession>A0A093G8F5</accession>
<dbReference type="PANTHER" id="PTHR10366">
    <property type="entry name" value="NAD DEPENDENT EPIMERASE/DEHYDRATASE"/>
    <property type="match status" value="1"/>
</dbReference>
<protein>
    <submittedName>
        <fullName evidence="3">3 beta-hydroxysteroid dehydrogenase type 7</fullName>
    </submittedName>
</protein>
<proteinExistence type="predicted"/>
<dbReference type="STRING" id="118200.A0A093G8F5"/>
<dbReference type="GO" id="GO:0006694">
    <property type="term" value="P:steroid biosynthetic process"/>
    <property type="evidence" value="ECO:0007669"/>
    <property type="project" value="InterPro"/>
</dbReference>
<dbReference type="Gene3D" id="3.40.50.720">
    <property type="entry name" value="NAD(P)-binding Rossmann-like Domain"/>
    <property type="match status" value="1"/>
</dbReference>
<sequence>GTENVLRACCALSIPYVVYTSSIAAVGPNTSCEPMFRGNEDTKYSGEVELPYGKTKAAAEKLVLEANGTKLSNGGKLTTCVIRANTVYGERATFLQELYCLAKASSGVLNYLQPEDTERNYTYVGNVAWMHVLAARNLQLKPDLLAGQVYYCYDDTPTGQSLQLQLQLLSSVDPSVRLGSHIPYWKVWLMIQVHRVMKLILYPFWKPKPFLSLPLLHTIITTFSYETDKASRHFGYKPLFTWQES</sequence>
<evidence type="ECO:0000256" key="1">
    <source>
        <dbReference type="ARBA" id="ARBA00023002"/>
    </source>
</evidence>
<keyword evidence="1" id="KW-0560">Oxidoreductase</keyword>
<dbReference type="AlphaFoldDB" id="A0A093G8F5"/>